<proteinExistence type="predicted"/>
<keyword evidence="2" id="KW-1185">Reference proteome</keyword>
<dbReference type="RefSeq" id="XP_001877980.1">
    <property type="nucleotide sequence ID" value="XM_001877945.1"/>
</dbReference>
<organism evidence="2">
    <name type="scientific">Laccaria bicolor (strain S238N-H82 / ATCC MYA-4686)</name>
    <name type="common">Bicoloured deceiver</name>
    <name type="synonym">Laccaria laccata var. bicolor</name>
    <dbReference type="NCBI Taxonomy" id="486041"/>
    <lineage>
        <taxon>Eukaryota</taxon>
        <taxon>Fungi</taxon>
        <taxon>Dikarya</taxon>
        <taxon>Basidiomycota</taxon>
        <taxon>Agaricomycotina</taxon>
        <taxon>Agaricomycetes</taxon>
        <taxon>Agaricomycetidae</taxon>
        <taxon>Agaricales</taxon>
        <taxon>Agaricineae</taxon>
        <taxon>Hydnangiaceae</taxon>
        <taxon>Laccaria</taxon>
    </lineage>
</organism>
<evidence type="ECO:0000313" key="2">
    <source>
        <dbReference type="Proteomes" id="UP000001194"/>
    </source>
</evidence>
<dbReference type="EMBL" id="DS547095">
    <property type="protein sequence ID" value="EDR12083.1"/>
    <property type="molecule type" value="Genomic_DNA"/>
</dbReference>
<accession>B0D208</accession>
<sequence length="70" mass="7535">MSFRLPHISQHTTLLPHPGCSAVAQMNEIVTNPIYRALSNDVGQLCDVQSMSPSAPHTLCTNAMDGRGQS</sequence>
<evidence type="ECO:0000313" key="1">
    <source>
        <dbReference type="EMBL" id="EDR12083.1"/>
    </source>
</evidence>
<reference evidence="1 2" key="1">
    <citation type="journal article" date="2008" name="Nature">
        <title>The genome of Laccaria bicolor provides insights into mycorrhizal symbiosis.</title>
        <authorList>
            <person name="Martin F."/>
            <person name="Aerts A."/>
            <person name="Ahren D."/>
            <person name="Brun A."/>
            <person name="Danchin E.G.J."/>
            <person name="Duchaussoy F."/>
            <person name="Gibon J."/>
            <person name="Kohler A."/>
            <person name="Lindquist E."/>
            <person name="Pereda V."/>
            <person name="Salamov A."/>
            <person name="Shapiro H.J."/>
            <person name="Wuyts J."/>
            <person name="Blaudez D."/>
            <person name="Buee M."/>
            <person name="Brokstein P."/>
            <person name="Canbaeck B."/>
            <person name="Cohen D."/>
            <person name="Courty P.E."/>
            <person name="Coutinho P.M."/>
            <person name="Delaruelle C."/>
            <person name="Detter J.C."/>
            <person name="Deveau A."/>
            <person name="DiFazio S."/>
            <person name="Duplessis S."/>
            <person name="Fraissinet-Tachet L."/>
            <person name="Lucic E."/>
            <person name="Frey-Klett P."/>
            <person name="Fourrey C."/>
            <person name="Feussner I."/>
            <person name="Gay G."/>
            <person name="Grimwood J."/>
            <person name="Hoegger P.J."/>
            <person name="Jain P."/>
            <person name="Kilaru S."/>
            <person name="Labbe J."/>
            <person name="Lin Y.C."/>
            <person name="Legue V."/>
            <person name="Le Tacon F."/>
            <person name="Marmeisse R."/>
            <person name="Melayah D."/>
            <person name="Montanini B."/>
            <person name="Muratet M."/>
            <person name="Nehls U."/>
            <person name="Niculita-Hirzel H."/>
            <person name="Oudot-Le Secq M.P."/>
            <person name="Peter M."/>
            <person name="Quesneville H."/>
            <person name="Rajashekar B."/>
            <person name="Reich M."/>
            <person name="Rouhier N."/>
            <person name="Schmutz J."/>
            <person name="Yin T."/>
            <person name="Chalot M."/>
            <person name="Henrissat B."/>
            <person name="Kuees U."/>
            <person name="Lucas S."/>
            <person name="Van de Peer Y."/>
            <person name="Podila G.K."/>
            <person name="Polle A."/>
            <person name="Pukkila P.J."/>
            <person name="Richardson P.M."/>
            <person name="Rouze P."/>
            <person name="Sanders I.R."/>
            <person name="Stajich J.E."/>
            <person name="Tunlid A."/>
            <person name="Tuskan G."/>
            <person name="Grigoriev I.V."/>
        </authorList>
    </citation>
    <scope>NUCLEOTIDE SEQUENCE [LARGE SCALE GENOMIC DNA]</scope>
    <source>
        <strain evidence="2">S238N-H82 / ATCC MYA-4686</strain>
    </source>
</reference>
<name>B0D208_LACBS</name>
<gene>
    <name evidence="1" type="ORF">LACBIDRAFT_314290</name>
</gene>
<dbReference type="HOGENOM" id="CLU_2758201_0_0_1"/>
<dbReference type="GeneID" id="6073200"/>
<dbReference type="Proteomes" id="UP000001194">
    <property type="component" value="Unassembled WGS sequence"/>
</dbReference>
<dbReference type="KEGG" id="lbc:LACBIDRAFT_314290"/>
<protein>
    <submittedName>
        <fullName evidence="1">Predicted protein</fullName>
    </submittedName>
</protein>
<dbReference type="InParanoid" id="B0D208"/>
<dbReference type="AlphaFoldDB" id="B0D208"/>